<dbReference type="AlphaFoldDB" id="A0A6J5TVU6"/>
<name>A0A6J5TVU6_PRUAR</name>
<gene>
    <name evidence="1" type="ORF">CURHAP_LOCUS11350</name>
</gene>
<dbReference type="EMBL" id="CAEKDK010000002">
    <property type="protein sequence ID" value="CAB4268210.1"/>
    <property type="molecule type" value="Genomic_DNA"/>
</dbReference>
<sequence length="75" mass="8472">MRGAVDETMNGPAFSPPLQGLVLLRLIRTCALAFVRGFLAPPQNVLPPHLRDELGADHDFHRFRLSDGYRDPYRV</sequence>
<proteinExistence type="predicted"/>
<protein>
    <submittedName>
        <fullName evidence="1">Uncharacterized protein</fullName>
    </submittedName>
</protein>
<dbReference type="Proteomes" id="UP000507222">
    <property type="component" value="Unassembled WGS sequence"/>
</dbReference>
<accession>A0A6J5TVU6</accession>
<reference evidence="1 2" key="1">
    <citation type="submission" date="2020-05" db="EMBL/GenBank/DDBJ databases">
        <authorList>
            <person name="Campoy J."/>
            <person name="Schneeberger K."/>
            <person name="Spophaly S."/>
        </authorList>
    </citation>
    <scope>NUCLEOTIDE SEQUENCE [LARGE SCALE GENOMIC DNA]</scope>
    <source>
        <strain evidence="1">PruArmRojPasFocal</strain>
    </source>
</reference>
<organism evidence="1 2">
    <name type="scientific">Prunus armeniaca</name>
    <name type="common">Apricot</name>
    <name type="synonym">Armeniaca vulgaris</name>
    <dbReference type="NCBI Taxonomy" id="36596"/>
    <lineage>
        <taxon>Eukaryota</taxon>
        <taxon>Viridiplantae</taxon>
        <taxon>Streptophyta</taxon>
        <taxon>Embryophyta</taxon>
        <taxon>Tracheophyta</taxon>
        <taxon>Spermatophyta</taxon>
        <taxon>Magnoliopsida</taxon>
        <taxon>eudicotyledons</taxon>
        <taxon>Gunneridae</taxon>
        <taxon>Pentapetalae</taxon>
        <taxon>rosids</taxon>
        <taxon>fabids</taxon>
        <taxon>Rosales</taxon>
        <taxon>Rosaceae</taxon>
        <taxon>Amygdaloideae</taxon>
        <taxon>Amygdaleae</taxon>
        <taxon>Prunus</taxon>
    </lineage>
</organism>
<evidence type="ECO:0000313" key="1">
    <source>
        <dbReference type="EMBL" id="CAB4268210.1"/>
    </source>
</evidence>
<evidence type="ECO:0000313" key="2">
    <source>
        <dbReference type="Proteomes" id="UP000507222"/>
    </source>
</evidence>